<evidence type="ECO:0000313" key="2">
    <source>
        <dbReference type="EMBL" id="WDF68258.1"/>
    </source>
</evidence>
<sequence length="212" mass="23550">MTRNLKISFLSILFILLTVHTTKAQHYYDRNMSLGLTFSPNISWLSYGDGDTRESNMKTGYAYGLVADLGFARNYYFSTGLLINTLYSNVVSNGAADLTMDRTYRLQYAEVPLSIKLKTNEGNLGRFYGLFGFTAGVKVSGKERESNVNTYRAIDGDDLFRLGLQIGAGAEWRLGNSLSAQTGLSYNNGFTRAMRDGSPKLSYLSLNIGLLF</sequence>
<dbReference type="EMBL" id="CP117880">
    <property type="protein sequence ID" value="WDF68258.1"/>
    <property type="molecule type" value="Genomic_DNA"/>
</dbReference>
<name>A0ABY7WGF9_9SPHI</name>
<organism evidence="2 3">
    <name type="scientific">Sphingobacterium oryzagri</name>
    <dbReference type="NCBI Taxonomy" id="3025669"/>
    <lineage>
        <taxon>Bacteria</taxon>
        <taxon>Pseudomonadati</taxon>
        <taxon>Bacteroidota</taxon>
        <taxon>Sphingobacteriia</taxon>
        <taxon>Sphingobacteriales</taxon>
        <taxon>Sphingobacteriaceae</taxon>
        <taxon>Sphingobacterium</taxon>
    </lineage>
</organism>
<evidence type="ECO:0000259" key="1">
    <source>
        <dbReference type="Pfam" id="PF13568"/>
    </source>
</evidence>
<dbReference type="InterPro" id="IPR025665">
    <property type="entry name" value="Beta-barrel_OMP_2"/>
</dbReference>
<dbReference type="Proteomes" id="UP001221558">
    <property type="component" value="Chromosome"/>
</dbReference>
<dbReference type="RefSeq" id="WP_274266991.1">
    <property type="nucleotide sequence ID" value="NZ_CP117880.1"/>
</dbReference>
<accession>A0ABY7WGF9</accession>
<dbReference type="Pfam" id="PF13568">
    <property type="entry name" value="OMP_b-brl_2"/>
    <property type="match status" value="1"/>
</dbReference>
<protein>
    <submittedName>
        <fullName evidence="2">Outer membrane beta-barrel protein</fullName>
    </submittedName>
</protein>
<proteinExistence type="predicted"/>
<gene>
    <name evidence="2" type="ORF">PQ465_18425</name>
</gene>
<reference evidence="2 3" key="1">
    <citation type="submission" date="2023-02" db="EMBL/GenBank/DDBJ databases">
        <title>Genome sequence of Sphingobacterium sp. KACC 22765.</title>
        <authorList>
            <person name="Kim S."/>
            <person name="Heo J."/>
            <person name="Kwon S.-W."/>
        </authorList>
    </citation>
    <scope>NUCLEOTIDE SEQUENCE [LARGE SCALE GENOMIC DNA]</scope>
    <source>
        <strain evidence="2 3">KACC 22765</strain>
    </source>
</reference>
<keyword evidence="3" id="KW-1185">Reference proteome</keyword>
<evidence type="ECO:0000313" key="3">
    <source>
        <dbReference type="Proteomes" id="UP001221558"/>
    </source>
</evidence>
<feature type="domain" description="Outer membrane protein beta-barrel" evidence="1">
    <location>
        <begin position="30"/>
        <end position="186"/>
    </location>
</feature>